<comment type="caution">
    <text evidence="2">The sequence shown here is derived from an EMBL/GenBank/DDBJ whole genome shotgun (WGS) entry which is preliminary data.</text>
</comment>
<feature type="compositionally biased region" description="Basic and acidic residues" evidence="1">
    <location>
        <begin position="172"/>
        <end position="181"/>
    </location>
</feature>
<dbReference type="EMBL" id="CAUYUJ010003396">
    <property type="protein sequence ID" value="CAK0805150.1"/>
    <property type="molecule type" value="Genomic_DNA"/>
</dbReference>
<proteinExistence type="predicted"/>
<feature type="compositionally biased region" description="Basic and acidic residues" evidence="1">
    <location>
        <begin position="42"/>
        <end position="56"/>
    </location>
</feature>
<organism evidence="2 3">
    <name type="scientific">Prorocentrum cordatum</name>
    <dbReference type="NCBI Taxonomy" id="2364126"/>
    <lineage>
        <taxon>Eukaryota</taxon>
        <taxon>Sar</taxon>
        <taxon>Alveolata</taxon>
        <taxon>Dinophyceae</taxon>
        <taxon>Prorocentrales</taxon>
        <taxon>Prorocentraceae</taxon>
        <taxon>Prorocentrum</taxon>
    </lineage>
</organism>
<feature type="region of interest" description="Disordered" evidence="1">
    <location>
        <begin position="212"/>
        <end position="235"/>
    </location>
</feature>
<accession>A0ABN9QGM7</accession>
<gene>
    <name evidence="2" type="ORF">PCOR1329_LOCUS11761</name>
</gene>
<feature type="non-terminal residue" evidence="2">
    <location>
        <position position="297"/>
    </location>
</feature>
<evidence type="ECO:0000313" key="2">
    <source>
        <dbReference type="EMBL" id="CAK0805150.1"/>
    </source>
</evidence>
<evidence type="ECO:0000313" key="3">
    <source>
        <dbReference type="Proteomes" id="UP001189429"/>
    </source>
</evidence>
<name>A0ABN9QGM7_9DINO</name>
<sequence length="297" mass="33055">MRDASPAGHRRDPPEAAAPRGGPSLAAAHERQSHGALQQLQRELEDAERRGRRLEQQLRQQRTVAREVERQVEEAGLRAGGVRHQVEAIGKDLSRLNAAFMTREQQVLDFDGSLPAPEGDPRHLWQALRHLELRIDQECERWRAAEQEILGSLGHQVQRLRSESSRHMADLEDRLREESRRSRQAHSSLQLRGTEQERQVEAVGERLDLLEQLVPGSASRPRSPQRLPWSAEPEPPAQLFAGRLGMLEAQHAAGAADPGGGVGIWQLHRQHQPGCAALFDLSAAAVAPFDAHKTGRG</sequence>
<feature type="region of interest" description="Disordered" evidence="1">
    <location>
        <begin position="172"/>
        <end position="198"/>
    </location>
</feature>
<reference evidence="2" key="1">
    <citation type="submission" date="2023-10" db="EMBL/GenBank/DDBJ databases">
        <authorList>
            <person name="Chen Y."/>
            <person name="Shah S."/>
            <person name="Dougan E. K."/>
            <person name="Thang M."/>
            <person name="Chan C."/>
        </authorList>
    </citation>
    <scope>NUCLEOTIDE SEQUENCE [LARGE SCALE GENOMIC DNA]</scope>
</reference>
<protein>
    <submittedName>
        <fullName evidence="2">Uncharacterized protein</fullName>
    </submittedName>
</protein>
<feature type="compositionally biased region" description="Basic and acidic residues" evidence="1">
    <location>
        <begin position="1"/>
        <end position="14"/>
    </location>
</feature>
<keyword evidence="3" id="KW-1185">Reference proteome</keyword>
<evidence type="ECO:0000256" key="1">
    <source>
        <dbReference type="SAM" id="MobiDB-lite"/>
    </source>
</evidence>
<dbReference type="Proteomes" id="UP001189429">
    <property type="component" value="Unassembled WGS sequence"/>
</dbReference>
<feature type="region of interest" description="Disordered" evidence="1">
    <location>
        <begin position="1"/>
        <end position="58"/>
    </location>
</feature>